<keyword evidence="5" id="KW-1185">Reference proteome</keyword>
<dbReference type="Proteomes" id="UP000761264">
    <property type="component" value="Unassembled WGS sequence"/>
</dbReference>
<protein>
    <submittedName>
        <fullName evidence="4">BMP family ABC transporter substrate-binding protein</fullName>
    </submittedName>
</protein>
<accession>A0A967C242</accession>
<dbReference type="InterPro" id="IPR006311">
    <property type="entry name" value="TAT_signal"/>
</dbReference>
<evidence type="ECO:0000259" key="3">
    <source>
        <dbReference type="Pfam" id="PF02608"/>
    </source>
</evidence>
<keyword evidence="1 2" id="KW-0732">Signal</keyword>
<reference evidence="4" key="1">
    <citation type="submission" date="2020-03" db="EMBL/GenBank/DDBJ databases">
        <title>Genome of Pelagibius litoralis DSM 21314T.</title>
        <authorList>
            <person name="Wang G."/>
        </authorList>
    </citation>
    <scope>NUCLEOTIDE SEQUENCE</scope>
    <source>
        <strain evidence="4">DSM 21314</strain>
    </source>
</reference>
<dbReference type="CDD" id="cd19963">
    <property type="entry name" value="PBP1_BMP-like"/>
    <property type="match status" value="1"/>
</dbReference>
<sequence length="360" mass="39083">MSNNVSRRHFLAGSTAAAGALSLGGASAFAADPLKVGFVYVGPVGDFGWTHGHDLGRKAIEKEFGDKVETTFVEKVAEGPDAERVIRQLASSGNKLIFTTSFGFMNPTIKVAKQFPDVKFEHATGFMTAKNVSAYNARFYEGRAVIGTMAGHMTKTGKFGYIASFPIPEVVMGINAFILAARKVRPDAEIKVVWVNSWFDPGKEADATKTLIDQGCDIITQHTDSPAPIQTAGSRGVWCFGQASDMSSFSPEYHATAILDVWDNYYVERTRAVMDGSWETSNVWQGMKEGMVQMSPYNERLPAEVVEAAETVRKGILDGSYLPFAGPIKDQDGKERIAAGEAMDDGALLSMDWYVEGVTA</sequence>
<comment type="caution">
    <text evidence="4">The sequence shown here is derived from an EMBL/GenBank/DDBJ whole genome shotgun (WGS) entry which is preliminary data.</text>
</comment>
<dbReference type="InterPro" id="IPR003760">
    <property type="entry name" value="PnrA-like"/>
</dbReference>
<proteinExistence type="predicted"/>
<name>A0A967C242_9PROT</name>
<dbReference type="PANTHER" id="PTHR43208:SF1">
    <property type="entry name" value="ABC TRANSPORTER SUBSTRATE-BINDING PROTEIN"/>
    <property type="match status" value="1"/>
</dbReference>
<feature type="domain" description="ABC transporter substrate-binding protein PnrA-like" evidence="3">
    <location>
        <begin position="35"/>
        <end position="310"/>
    </location>
</feature>
<dbReference type="Gene3D" id="3.40.50.2300">
    <property type="match status" value="2"/>
</dbReference>
<dbReference type="RefSeq" id="WP_167223518.1">
    <property type="nucleotide sequence ID" value="NZ_JAAQPH010000005.1"/>
</dbReference>
<feature type="signal peptide" evidence="2">
    <location>
        <begin position="1"/>
        <end position="30"/>
    </location>
</feature>
<dbReference type="AlphaFoldDB" id="A0A967C242"/>
<dbReference type="GO" id="GO:0005886">
    <property type="term" value="C:plasma membrane"/>
    <property type="evidence" value="ECO:0007669"/>
    <property type="project" value="InterPro"/>
</dbReference>
<dbReference type="PANTHER" id="PTHR43208">
    <property type="entry name" value="ABC TRANSPORTER SUBSTRATE-BINDING PROTEIN"/>
    <property type="match status" value="1"/>
</dbReference>
<evidence type="ECO:0000313" key="5">
    <source>
        <dbReference type="Proteomes" id="UP000761264"/>
    </source>
</evidence>
<organism evidence="4 5">
    <name type="scientific">Pelagibius litoralis</name>
    <dbReference type="NCBI Taxonomy" id="374515"/>
    <lineage>
        <taxon>Bacteria</taxon>
        <taxon>Pseudomonadati</taxon>
        <taxon>Pseudomonadota</taxon>
        <taxon>Alphaproteobacteria</taxon>
        <taxon>Rhodospirillales</taxon>
        <taxon>Rhodovibrionaceae</taxon>
        <taxon>Pelagibius</taxon>
    </lineage>
</organism>
<dbReference type="Pfam" id="PF02608">
    <property type="entry name" value="Bmp"/>
    <property type="match status" value="1"/>
</dbReference>
<gene>
    <name evidence="4" type="ORF">HBA54_08785</name>
</gene>
<feature type="chain" id="PRO_5036764247" evidence="2">
    <location>
        <begin position="31"/>
        <end position="360"/>
    </location>
</feature>
<dbReference type="PROSITE" id="PS51318">
    <property type="entry name" value="TAT"/>
    <property type="match status" value="1"/>
</dbReference>
<evidence type="ECO:0000256" key="2">
    <source>
        <dbReference type="SAM" id="SignalP"/>
    </source>
</evidence>
<dbReference type="EMBL" id="JAAQPH010000005">
    <property type="protein sequence ID" value="NIA68686.1"/>
    <property type="molecule type" value="Genomic_DNA"/>
</dbReference>
<dbReference type="InterPro" id="IPR052910">
    <property type="entry name" value="ABC-Purine-Binding"/>
</dbReference>
<evidence type="ECO:0000313" key="4">
    <source>
        <dbReference type="EMBL" id="NIA68686.1"/>
    </source>
</evidence>
<evidence type="ECO:0000256" key="1">
    <source>
        <dbReference type="ARBA" id="ARBA00022729"/>
    </source>
</evidence>